<protein>
    <recommendedName>
        <fullName evidence="3">WYL domain-containing protein</fullName>
    </recommendedName>
</protein>
<evidence type="ECO:0000313" key="2">
    <source>
        <dbReference type="Proteomes" id="UP000276770"/>
    </source>
</evidence>
<proteinExistence type="predicted"/>
<evidence type="ECO:0008006" key="3">
    <source>
        <dbReference type="Google" id="ProtNLM"/>
    </source>
</evidence>
<accession>A0A3L7K6J8</accession>
<dbReference type="RefSeq" id="WP_121680185.1">
    <property type="nucleotide sequence ID" value="NZ_RCVZ01000004.1"/>
</dbReference>
<dbReference type="EMBL" id="RCVZ01000004">
    <property type="protein sequence ID" value="RLQ96332.1"/>
    <property type="molecule type" value="Genomic_DNA"/>
</dbReference>
<organism evidence="1 2">
    <name type="scientific">Falsibacillus albus</name>
    <dbReference type="NCBI Taxonomy" id="2478915"/>
    <lineage>
        <taxon>Bacteria</taxon>
        <taxon>Bacillati</taxon>
        <taxon>Bacillota</taxon>
        <taxon>Bacilli</taxon>
        <taxon>Bacillales</taxon>
        <taxon>Bacillaceae</taxon>
        <taxon>Falsibacillus</taxon>
    </lineage>
</organism>
<keyword evidence="2" id="KW-1185">Reference proteome</keyword>
<evidence type="ECO:0000313" key="1">
    <source>
        <dbReference type="EMBL" id="RLQ96332.1"/>
    </source>
</evidence>
<sequence>MEKLLMYAAMSKDPVMLFYIDRFGKVTQRIIKVESIDEKYIKAYCFLRKQRRTFIIQNILAIEFIRKPFFVKFPDVEKDK</sequence>
<reference evidence="1 2" key="1">
    <citation type="submission" date="2018-10" db="EMBL/GenBank/DDBJ databases">
        <title>Falsibacillus sp. genome draft.</title>
        <authorList>
            <person name="Shi S."/>
        </authorList>
    </citation>
    <scope>NUCLEOTIDE SEQUENCE [LARGE SCALE GENOMIC DNA]</scope>
    <source>
        <strain evidence="1 2">GY 10110</strain>
    </source>
</reference>
<name>A0A3L7K6J8_9BACI</name>
<dbReference type="Proteomes" id="UP000276770">
    <property type="component" value="Unassembled WGS sequence"/>
</dbReference>
<dbReference type="AlphaFoldDB" id="A0A3L7K6J8"/>
<comment type="caution">
    <text evidence="1">The sequence shown here is derived from an EMBL/GenBank/DDBJ whole genome shotgun (WGS) entry which is preliminary data.</text>
</comment>
<gene>
    <name evidence="1" type="ORF">D9X91_08605</name>
</gene>
<dbReference type="OrthoDB" id="2112405at2"/>